<sequence>MAMERQKAQVKLLDLLKKAVEVGLINTTQVTKGFSRIIDSVEDLSLDIPEARSVLQSFISKVAYEGWLWASSLKSLSAGEKLLETPALMCLKTRLSRLSESISCRVTLQRRHCSIDNPVVVEELAMFLARDVVDEVLAPRDLEELGSTVGGKVIQTAKTLLEARLSGERILRCWGGGGIETKSPGCTVSEVKEKIQVLLEEYVSGGDLKEACRCVKELGMPFSHHEVVKKSVVRIIEEKEKKERVWKLLKVCFESGLVTIYQMTKGFKRVGESLEDLSLDVPDAAEKFSCCVERAKVDGFLDESFAVE</sequence>
<keyword evidence="6" id="KW-0539">Nucleus</keyword>
<comment type="similarity">
    <text evidence="2">Belongs to the PDCD4 family.</text>
</comment>
<feature type="domain" description="MI" evidence="7">
    <location>
        <begin position="1"/>
        <end position="78"/>
    </location>
</feature>
<keyword evidence="3" id="KW-0963">Cytoplasm</keyword>
<evidence type="ECO:0000256" key="4">
    <source>
        <dbReference type="ARBA" id="ARBA00022737"/>
    </source>
</evidence>
<organism evidence="8 9">
    <name type="scientific">Brassica cretica</name>
    <name type="common">Mustard</name>
    <dbReference type="NCBI Taxonomy" id="69181"/>
    <lineage>
        <taxon>Eukaryota</taxon>
        <taxon>Viridiplantae</taxon>
        <taxon>Streptophyta</taxon>
        <taxon>Embryophyta</taxon>
        <taxon>Tracheophyta</taxon>
        <taxon>Spermatophyta</taxon>
        <taxon>Magnoliopsida</taxon>
        <taxon>eudicotyledons</taxon>
        <taxon>Gunneridae</taxon>
        <taxon>Pentapetalae</taxon>
        <taxon>rosids</taxon>
        <taxon>malvids</taxon>
        <taxon>Brassicales</taxon>
        <taxon>Brassicaceae</taxon>
        <taxon>Brassiceae</taxon>
        <taxon>Brassica</taxon>
    </lineage>
</organism>
<proteinExistence type="inferred from homology"/>
<dbReference type="InterPro" id="IPR003891">
    <property type="entry name" value="Initiation_fac_eIF4g_MI"/>
</dbReference>
<dbReference type="AlphaFoldDB" id="A0A8S9GZL0"/>
<dbReference type="Gene3D" id="1.25.40.180">
    <property type="match status" value="2"/>
</dbReference>
<dbReference type="SMART" id="SM00544">
    <property type="entry name" value="MA3"/>
    <property type="match status" value="2"/>
</dbReference>
<protein>
    <recommendedName>
        <fullName evidence="7">MI domain-containing protein</fullName>
    </recommendedName>
</protein>
<gene>
    <name evidence="8" type="ORF">F2Q68_00035303</name>
</gene>
<evidence type="ECO:0000256" key="5">
    <source>
        <dbReference type="ARBA" id="ARBA00022845"/>
    </source>
</evidence>
<name>A0A8S9GZL0_BRACR</name>
<comment type="caution">
    <text evidence="8">The sequence shown here is derived from an EMBL/GenBank/DDBJ whole genome shotgun (WGS) entry which is preliminary data.</text>
</comment>
<keyword evidence="5" id="KW-0810">Translation regulation</keyword>
<evidence type="ECO:0000256" key="6">
    <source>
        <dbReference type="ARBA" id="ARBA00023242"/>
    </source>
</evidence>
<dbReference type="Pfam" id="PF02847">
    <property type="entry name" value="MA3"/>
    <property type="match status" value="2"/>
</dbReference>
<dbReference type="PROSITE" id="PS51366">
    <property type="entry name" value="MI"/>
    <property type="match status" value="2"/>
</dbReference>
<evidence type="ECO:0000259" key="7">
    <source>
        <dbReference type="PROSITE" id="PS51366"/>
    </source>
</evidence>
<dbReference type="InterPro" id="IPR039778">
    <property type="entry name" value="PDCD4"/>
</dbReference>
<evidence type="ECO:0000256" key="2">
    <source>
        <dbReference type="ARBA" id="ARBA00005497"/>
    </source>
</evidence>
<evidence type="ECO:0000313" key="8">
    <source>
        <dbReference type="EMBL" id="KAF2552011.1"/>
    </source>
</evidence>
<keyword evidence="4" id="KW-0677">Repeat</keyword>
<dbReference type="GO" id="GO:0006417">
    <property type="term" value="P:regulation of translation"/>
    <property type="evidence" value="ECO:0007669"/>
    <property type="project" value="UniProtKB-KW"/>
</dbReference>
<dbReference type="Proteomes" id="UP000712281">
    <property type="component" value="Unassembled WGS sequence"/>
</dbReference>
<dbReference type="PANTHER" id="PTHR12626:SF2">
    <property type="entry name" value="MA3 DOMAIN-CONTAINING TRANSLATION REGULATORY FACTOR 2"/>
    <property type="match status" value="1"/>
</dbReference>
<dbReference type="EMBL" id="QGKW02001988">
    <property type="protein sequence ID" value="KAF2552011.1"/>
    <property type="molecule type" value="Genomic_DNA"/>
</dbReference>
<dbReference type="GO" id="GO:0045892">
    <property type="term" value="P:negative regulation of DNA-templated transcription"/>
    <property type="evidence" value="ECO:0007669"/>
    <property type="project" value="InterPro"/>
</dbReference>
<dbReference type="SUPFAM" id="SSF48371">
    <property type="entry name" value="ARM repeat"/>
    <property type="match status" value="3"/>
</dbReference>
<dbReference type="InterPro" id="IPR016024">
    <property type="entry name" value="ARM-type_fold"/>
</dbReference>
<evidence type="ECO:0000313" key="9">
    <source>
        <dbReference type="Proteomes" id="UP000712281"/>
    </source>
</evidence>
<evidence type="ECO:0000256" key="1">
    <source>
        <dbReference type="ARBA" id="ARBA00004496"/>
    </source>
</evidence>
<comment type="subcellular location">
    <subcellularLocation>
        <location evidence="1">Cytoplasm</location>
    </subcellularLocation>
</comment>
<dbReference type="PANTHER" id="PTHR12626">
    <property type="entry name" value="PROGRAMMED CELL DEATH 4"/>
    <property type="match status" value="1"/>
</dbReference>
<feature type="domain" description="MI" evidence="7">
    <location>
        <begin position="190"/>
        <end position="308"/>
    </location>
</feature>
<reference evidence="8" key="1">
    <citation type="submission" date="2019-12" db="EMBL/GenBank/DDBJ databases">
        <title>Genome sequencing and annotation of Brassica cretica.</title>
        <authorList>
            <person name="Studholme D.J."/>
            <person name="Sarris P.F."/>
        </authorList>
    </citation>
    <scope>NUCLEOTIDE SEQUENCE</scope>
    <source>
        <strain evidence="8">PFS-001/15</strain>
        <tissue evidence="8">Leaf</tissue>
    </source>
</reference>
<evidence type="ECO:0000256" key="3">
    <source>
        <dbReference type="ARBA" id="ARBA00022490"/>
    </source>
</evidence>
<dbReference type="GO" id="GO:0005737">
    <property type="term" value="C:cytoplasm"/>
    <property type="evidence" value="ECO:0007669"/>
    <property type="project" value="UniProtKB-SubCell"/>
</dbReference>
<accession>A0A8S9GZL0</accession>